<protein>
    <submittedName>
        <fullName evidence="2">Uncharacterized protein</fullName>
    </submittedName>
</protein>
<dbReference type="RefSeq" id="XP_007334675.1">
    <property type="nucleotide sequence ID" value="XM_007334613.1"/>
</dbReference>
<name>K5WHI5_AGABU</name>
<proteinExistence type="predicted"/>
<dbReference type="OMA" id="QRNPPVQ"/>
<dbReference type="Proteomes" id="UP000008493">
    <property type="component" value="Unassembled WGS sequence"/>
</dbReference>
<keyword evidence="3" id="KW-1185">Reference proteome</keyword>
<feature type="compositionally biased region" description="Pro residues" evidence="1">
    <location>
        <begin position="50"/>
        <end position="64"/>
    </location>
</feature>
<sequence>MDPPNYAEGQFKQLRLNLAQAMGLTEQEAVAQLTTLWRQRNPPVQQNGPPAAPPQPPNNPPGPAAPLLIRRSLQKERKVSQRFKKTLRNYEYVELWYFTLKGCEAAASHAVTLEADTFTITKADSNLILLPFHTSAVPKGHIIQDQHLSFSEMLIARNHLIPHMTKCHWPPQLIQKFMDFFINLETHPIRSQPQGEQAILTYQDEAHQDWYRDLAASKHQKIISMSPSEVLTYAILM</sequence>
<gene>
    <name evidence="2" type="ORF">AGABI1DRAFT_95453</name>
</gene>
<organism evidence="2 3">
    <name type="scientific">Agaricus bisporus var. burnettii (strain JB137-S8 / ATCC MYA-4627 / FGSC 10392)</name>
    <name type="common">White button mushroom</name>
    <dbReference type="NCBI Taxonomy" id="597362"/>
    <lineage>
        <taxon>Eukaryota</taxon>
        <taxon>Fungi</taxon>
        <taxon>Dikarya</taxon>
        <taxon>Basidiomycota</taxon>
        <taxon>Agaricomycotina</taxon>
        <taxon>Agaricomycetes</taxon>
        <taxon>Agaricomycetidae</taxon>
        <taxon>Agaricales</taxon>
        <taxon>Agaricineae</taxon>
        <taxon>Agaricaceae</taxon>
        <taxon>Agaricus</taxon>
    </lineage>
</organism>
<dbReference type="HOGENOM" id="CLU_1170378_0_0_1"/>
<dbReference type="KEGG" id="abp:AGABI1DRAFT95453"/>
<dbReference type="GeneID" id="18832642"/>
<evidence type="ECO:0000313" key="3">
    <source>
        <dbReference type="Proteomes" id="UP000008493"/>
    </source>
</evidence>
<reference evidence="3" key="1">
    <citation type="journal article" date="2012" name="Proc. Natl. Acad. Sci. U.S.A.">
        <title>Genome sequence of the button mushroom Agaricus bisporus reveals mechanisms governing adaptation to a humic-rich ecological niche.</title>
        <authorList>
            <person name="Morin E."/>
            <person name="Kohler A."/>
            <person name="Baker A.R."/>
            <person name="Foulongne-Oriol M."/>
            <person name="Lombard V."/>
            <person name="Nagy L.G."/>
            <person name="Ohm R.A."/>
            <person name="Patyshakuliyeva A."/>
            <person name="Brun A."/>
            <person name="Aerts A.L."/>
            <person name="Bailey A.M."/>
            <person name="Billette C."/>
            <person name="Coutinho P.M."/>
            <person name="Deakin G."/>
            <person name="Doddapaneni H."/>
            <person name="Floudas D."/>
            <person name="Grimwood J."/>
            <person name="Hilden K."/>
            <person name="Kuees U."/>
            <person name="LaButti K.M."/>
            <person name="Lapidus A."/>
            <person name="Lindquist E.A."/>
            <person name="Lucas S.M."/>
            <person name="Murat C."/>
            <person name="Riley R.W."/>
            <person name="Salamov A.A."/>
            <person name="Schmutz J."/>
            <person name="Subramanian V."/>
            <person name="Woesten H.A.B."/>
            <person name="Xu J."/>
            <person name="Eastwood D.C."/>
            <person name="Foster G.D."/>
            <person name="Sonnenberg A.S."/>
            <person name="Cullen D."/>
            <person name="de Vries R.P."/>
            <person name="Lundell T."/>
            <person name="Hibbett D.S."/>
            <person name="Henrissat B."/>
            <person name="Burton K.S."/>
            <person name="Kerrigan R.W."/>
            <person name="Challen M.P."/>
            <person name="Grigoriev I.V."/>
            <person name="Martin F."/>
        </authorList>
    </citation>
    <scope>NUCLEOTIDE SEQUENCE [LARGE SCALE GENOMIC DNA]</scope>
    <source>
        <strain evidence="3">JB137-S8 / ATCC MYA-4627 / FGSC 10392</strain>
    </source>
</reference>
<dbReference type="OrthoDB" id="2688210at2759"/>
<evidence type="ECO:0000313" key="2">
    <source>
        <dbReference type="EMBL" id="EKM74721.1"/>
    </source>
</evidence>
<dbReference type="EMBL" id="JH971430">
    <property type="protein sequence ID" value="EKM74721.1"/>
    <property type="molecule type" value="Genomic_DNA"/>
</dbReference>
<accession>K5WHI5</accession>
<feature type="region of interest" description="Disordered" evidence="1">
    <location>
        <begin position="40"/>
        <end position="65"/>
    </location>
</feature>
<dbReference type="AlphaFoldDB" id="K5WHI5"/>
<dbReference type="InParanoid" id="K5WHI5"/>
<evidence type="ECO:0000256" key="1">
    <source>
        <dbReference type="SAM" id="MobiDB-lite"/>
    </source>
</evidence>